<dbReference type="Proteomes" id="UP000028664">
    <property type="component" value="Segment"/>
</dbReference>
<dbReference type="RefSeq" id="YP_009056389.1">
    <property type="nucleotide sequence ID" value="NC_024792.1"/>
</dbReference>
<name>A0A076G7D4_9CAUD</name>
<keyword evidence="2" id="KW-1185">Reference proteome</keyword>
<accession>A0A076G7D4</accession>
<dbReference type="KEGG" id="vg:20283407"/>
<sequence length="186" mass="22490">MKQCTNCKELKDEEEFALTSRFRKKTQDYARHSRCRECVKILSRKHKRKYYENNRDKCLERARVQRETDPNIKEKWKESHQKNKEHRLEQMKVYAKTEQGKEARRRAQERYRQSEQYKMKQNARKKVLRAVQSGKLVRPTCCTDCKKEGAVEAHHEDYNKPLDVKWLCKTCHENTHHLNEGHGSLE</sequence>
<dbReference type="EMBL" id="KM051843">
    <property type="protein sequence ID" value="AII28021.1"/>
    <property type="molecule type" value="Genomic_DNA"/>
</dbReference>
<protein>
    <submittedName>
        <fullName evidence="1">Uncharacterized protein</fullName>
    </submittedName>
</protein>
<evidence type="ECO:0000313" key="2">
    <source>
        <dbReference type="Proteomes" id="UP000028664"/>
    </source>
</evidence>
<evidence type="ECO:0000313" key="1">
    <source>
        <dbReference type="EMBL" id="AII28021.1"/>
    </source>
</evidence>
<organism evidence="1 2">
    <name type="scientific">Bacillus phage Bobb</name>
    <dbReference type="NCBI Taxonomy" id="1527469"/>
    <lineage>
        <taxon>Viruses</taxon>
        <taxon>Duplodnaviria</taxon>
        <taxon>Heunggongvirae</taxon>
        <taxon>Uroviricota</taxon>
        <taxon>Caudoviricetes</taxon>
        <taxon>Herelleviridae</taxon>
        <taxon>Bastillevirinae</taxon>
        <taxon>Agatevirus</taxon>
        <taxon>Agatevirus bobb</taxon>
    </lineage>
</organism>
<dbReference type="OrthoDB" id="18433at10239"/>
<dbReference type="GeneID" id="20283407"/>
<proteinExistence type="predicted"/>
<reference evidence="1 2" key="1">
    <citation type="submission" date="2014-06" db="EMBL/GenBank/DDBJ databases">
        <title>Bioinformatic genomic analysis of Bacillus phage Bobb.</title>
        <authorList>
            <person name="Lewis H.M.N."/>
            <person name="Temple L."/>
            <person name="Barth R.N."/>
            <person name="Bowles K.M."/>
            <person name="Churchin D.I."/>
            <person name="Scott-Croshaw C."/>
            <person name="Glasgow G.H."/>
            <person name="Gloe M.W."/>
            <person name="McGough T.M."/>
            <person name="Nutbrown S.A."/>
            <person name="Romulus S.R."/>
            <person name="Sanders K.A.M."/>
            <person name="Diachok C.R."/>
            <person name="Serigano J.P."/>
            <person name="Shin D."/>
            <person name="Suresh M.H."/>
            <person name="Conner A.R.N."/>
            <person name="Korba R.M."/>
            <person name="Livermore R.J."/>
            <person name="Rohlf M.B."/>
            <person name="Utterback S.D."/>
            <person name="Wilson V.E."/>
        </authorList>
    </citation>
    <scope>NUCLEOTIDE SEQUENCE [LARGE SCALE GENOMIC DNA]</scope>
</reference>